<dbReference type="PANTHER" id="PTHR36506">
    <property type="entry name" value="PREFLAGELLIN PEPTIDASE"/>
    <property type="match status" value="1"/>
</dbReference>
<feature type="transmembrane region" description="Helical" evidence="6">
    <location>
        <begin position="35"/>
        <end position="51"/>
    </location>
</feature>
<dbReference type="PANTHER" id="PTHR36506:SF1">
    <property type="entry name" value="PREFLAGELLIN PEPTIDASE"/>
    <property type="match status" value="1"/>
</dbReference>
<evidence type="ECO:0000256" key="5">
    <source>
        <dbReference type="ARBA" id="ARBA00023136"/>
    </source>
</evidence>
<dbReference type="EMBL" id="CP003842">
    <property type="protein sequence ID" value="AFS80856.1"/>
    <property type="molecule type" value="Genomic_DNA"/>
</dbReference>
<dbReference type="Proteomes" id="UP000006101">
    <property type="component" value="Chromosome"/>
</dbReference>
<evidence type="ECO:0000256" key="2">
    <source>
        <dbReference type="ARBA" id="ARBA00022475"/>
    </source>
</evidence>
<feature type="transmembrane region" description="Helical" evidence="6">
    <location>
        <begin position="205"/>
        <end position="229"/>
    </location>
</feature>
<dbReference type="AlphaFoldDB" id="K0B8S7"/>
<dbReference type="Gene3D" id="1.20.120.1220">
    <property type="match status" value="1"/>
</dbReference>
<dbReference type="GO" id="GO:0005886">
    <property type="term" value="C:plasma membrane"/>
    <property type="evidence" value="ECO:0007669"/>
    <property type="project" value="UniProtKB-SubCell"/>
</dbReference>
<keyword evidence="5 6" id="KW-0472">Membrane</keyword>
<dbReference type="HOGENOM" id="CLU_1127120_0_0_2"/>
<dbReference type="RefSeq" id="WP_014963242.1">
    <property type="nucleotide sequence ID" value="NC_018655.1"/>
</dbReference>
<dbReference type="Gene3D" id="6.10.250.3240">
    <property type="match status" value="1"/>
</dbReference>
<comment type="subcellular location">
    <subcellularLocation>
        <location evidence="1">Cell membrane</location>
        <topology evidence="1">Multi-pass membrane protein</topology>
    </subcellularLocation>
</comment>
<evidence type="ECO:0000313" key="7">
    <source>
        <dbReference type="EMBL" id="AFS80856.1"/>
    </source>
</evidence>
<dbReference type="PATRIC" id="fig|1229908.8.peg.1054"/>
<keyword evidence="2" id="KW-1003">Cell membrane</keyword>
<gene>
    <name evidence="7" type="ORF">NKOR_04850</name>
</gene>
<feature type="transmembrane region" description="Helical" evidence="6">
    <location>
        <begin position="111"/>
        <end position="127"/>
    </location>
</feature>
<evidence type="ECO:0000256" key="3">
    <source>
        <dbReference type="ARBA" id="ARBA00022692"/>
    </source>
</evidence>
<proteinExistence type="predicted"/>
<protein>
    <recommendedName>
        <fullName evidence="9">Peptidase A24A prepilin type IV</fullName>
    </recommendedName>
</protein>
<feature type="transmembrane region" description="Helical" evidence="6">
    <location>
        <begin position="57"/>
        <end position="78"/>
    </location>
</feature>
<dbReference type="KEGG" id="nkr:NKOR_04850"/>
<evidence type="ECO:0008006" key="9">
    <source>
        <dbReference type="Google" id="ProtNLM"/>
    </source>
</evidence>
<keyword evidence="3 6" id="KW-0812">Transmembrane</keyword>
<reference evidence="7 8" key="1">
    <citation type="journal article" date="2012" name="J. Bacteriol.">
        <title>Draft Genome Sequence of an Ammonia-Oxidizing Archaeon, "Candidatus Nitrosopumilus koreensis" AR1, from Marine Sediment.</title>
        <authorList>
            <person name="Park S.J."/>
            <person name="Kim J.G."/>
            <person name="Jung M.Y."/>
            <person name="Kim S.J."/>
            <person name="Cha I.T."/>
            <person name="Kwon K."/>
            <person name="Lee J.H."/>
            <person name="Rhee S.K."/>
        </authorList>
    </citation>
    <scope>NUCLEOTIDE SEQUENCE [LARGE SCALE GENOMIC DNA]</scope>
    <source>
        <strain evidence="7 8">AR1</strain>
    </source>
</reference>
<accession>K0B8S7</accession>
<evidence type="ECO:0000256" key="1">
    <source>
        <dbReference type="ARBA" id="ARBA00004651"/>
    </source>
</evidence>
<dbReference type="InterPro" id="IPR052218">
    <property type="entry name" value="Preflagellin_Peptidase"/>
</dbReference>
<evidence type="ECO:0000256" key="6">
    <source>
        <dbReference type="SAM" id="Phobius"/>
    </source>
</evidence>
<keyword evidence="8" id="KW-1185">Reference proteome</keyword>
<evidence type="ECO:0000313" key="8">
    <source>
        <dbReference type="Proteomes" id="UP000006101"/>
    </source>
</evidence>
<sequence>METIPEIFLIRIGLALGMLAIGGFFDIWKREVHDYLWIVFGVAGAILLIFEPNQTDIIYSTLFALIIAPISILIWRMGLFGGADAFALIALAVIAPQITISGNIVTPFTTLSNAAVLFIVPLLVNALRNTISKIRGENIFEGFDETLPRKILASFLGYRAKNPKYCFSIEKNEGSVKKIAFSFHHADNEEFSEKPNTWVTPGIPYLLLIIGGFLIQLGYGDIILIGMGMGP</sequence>
<dbReference type="STRING" id="1229908.NKOR_04850"/>
<name>K0B8S7_9ARCH</name>
<keyword evidence="4 6" id="KW-1133">Transmembrane helix</keyword>
<organism evidence="7 8">
    <name type="scientific">Candidatus Nitrosopumilus koreensis AR1</name>
    <dbReference type="NCBI Taxonomy" id="1229908"/>
    <lineage>
        <taxon>Archaea</taxon>
        <taxon>Nitrososphaerota</taxon>
        <taxon>Nitrososphaeria</taxon>
        <taxon>Nitrosopumilales</taxon>
        <taxon>Nitrosopumilaceae</taxon>
        <taxon>Nitrosopumilus</taxon>
    </lineage>
</organism>
<dbReference type="GeneID" id="13725006"/>
<feature type="transmembrane region" description="Helical" evidence="6">
    <location>
        <begin position="6"/>
        <end position="28"/>
    </location>
</feature>
<evidence type="ECO:0000256" key="4">
    <source>
        <dbReference type="ARBA" id="ARBA00022989"/>
    </source>
</evidence>